<reference evidence="3" key="1">
    <citation type="submission" date="2016-11" db="UniProtKB">
        <authorList>
            <consortium name="WormBaseParasite"/>
        </authorList>
    </citation>
    <scope>IDENTIFICATION</scope>
</reference>
<evidence type="ECO:0000256" key="1">
    <source>
        <dbReference type="SAM" id="Phobius"/>
    </source>
</evidence>
<evidence type="ECO:0000313" key="3">
    <source>
        <dbReference type="WBParaSite" id="L893_g27525.t1"/>
    </source>
</evidence>
<protein>
    <submittedName>
        <fullName evidence="3">Kazal-like domain-containing protein</fullName>
    </submittedName>
</protein>
<keyword evidence="1" id="KW-0472">Membrane</keyword>
<feature type="transmembrane region" description="Helical" evidence="1">
    <location>
        <begin position="20"/>
        <end position="39"/>
    </location>
</feature>
<name>A0A1I7ZKQ9_9BILA</name>
<keyword evidence="1" id="KW-1133">Transmembrane helix</keyword>
<proteinExistence type="predicted"/>
<keyword evidence="2" id="KW-1185">Reference proteome</keyword>
<organism evidence="2 3">
    <name type="scientific">Steinernema glaseri</name>
    <dbReference type="NCBI Taxonomy" id="37863"/>
    <lineage>
        <taxon>Eukaryota</taxon>
        <taxon>Metazoa</taxon>
        <taxon>Ecdysozoa</taxon>
        <taxon>Nematoda</taxon>
        <taxon>Chromadorea</taxon>
        <taxon>Rhabditida</taxon>
        <taxon>Tylenchina</taxon>
        <taxon>Panagrolaimomorpha</taxon>
        <taxon>Strongyloidoidea</taxon>
        <taxon>Steinernematidae</taxon>
        <taxon>Steinernema</taxon>
    </lineage>
</organism>
<sequence length="232" mass="26789">MDSRIAYAHQTCLLASQVPVMYSALLVALGASLSAIAFFNRSLNEQVETLHREDVVWRDYHHQNAFPHCRYEKVRAFNTEHCNNRCGLSAFMWRHHKLTASNKDPTCLDRYEQMDCMDKATNYECKAPMERITQCLGVYNVKMPQEMVTSDSEVIAPLLANLTEFLGQNVLAQDLFTLCPRCRVSSEPFNLRKEDVTCVRQLLTVRKGWPYHMELCDDIEENVNCKMVKELA</sequence>
<dbReference type="Proteomes" id="UP000095287">
    <property type="component" value="Unplaced"/>
</dbReference>
<accession>A0A1I7ZKQ9</accession>
<evidence type="ECO:0000313" key="2">
    <source>
        <dbReference type="Proteomes" id="UP000095287"/>
    </source>
</evidence>
<keyword evidence="1" id="KW-0812">Transmembrane</keyword>
<dbReference type="AlphaFoldDB" id="A0A1I7ZKQ9"/>
<dbReference type="WBParaSite" id="L893_g27525.t1">
    <property type="protein sequence ID" value="L893_g27525.t1"/>
    <property type="gene ID" value="L893_g27525"/>
</dbReference>